<protein>
    <submittedName>
        <fullName evidence="1">Uncharacterized protein</fullName>
    </submittedName>
</protein>
<dbReference type="EMBL" id="MU268225">
    <property type="protein sequence ID" value="KAH7905291.1"/>
    <property type="molecule type" value="Genomic_DNA"/>
</dbReference>
<name>A0ACB7ZW28_9AGAM</name>
<gene>
    <name evidence="1" type="ORF">BJ138DRAFT_1118606</name>
</gene>
<reference evidence="1" key="1">
    <citation type="journal article" date="2021" name="New Phytol.">
        <title>Evolutionary innovations through gain and loss of genes in the ectomycorrhizal Boletales.</title>
        <authorList>
            <person name="Wu G."/>
            <person name="Miyauchi S."/>
            <person name="Morin E."/>
            <person name="Kuo A."/>
            <person name="Drula E."/>
            <person name="Varga T."/>
            <person name="Kohler A."/>
            <person name="Feng B."/>
            <person name="Cao Y."/>
            <person name="Lipzen A."/>
            <person name="Daum C."/>
            <person name="Hundley H."/>
            <person name="Pangilinan J."/>
            <person name="Johnson J."/>
            <person name="Barry K."/>
            <person name="LaButti K."/>
            <person name="Ng V."/>
            <person name="Ahrendt S."/>
            <person name="Min B."/>
            <person name="Choi I.G."/>
            <person name="Park H."/>
            <person name="Plett J.M."/>
            <person name="Magnuson J."/>
            <person name="Spatafora J.W."/>
            <person name="Nagy L.G."/>
            <person name="Henrissat B."/>
            <person name="Grigoriev I.V."/>
            <person name="Yang Z.L."/>
            <person name="Xu J."/>
            <person name="Martin F.M."/>
        </authorList>
    </citation>
    <scope>NUCLEOTIDE SEQUENCE</scope>
    <source>
        <strain evidence="1">ATCC 28755</strain>
    </source>
</reference>
<comment type="caution">
    <text evidence="1">The sequence shown here is derived from an EMBL/GenBank/DDBJ whole genome shotgun (WGS) entry which is preliminary data.</text>
</comment>
<accession>A0ACB7ZW28</accession>
<evidence type="ECO:0000313" key="1">
    <source>
        <dbReference type="EMBL" id="KAH7905291.1"/>
    </source>
</evidence>
<proteinExistence type="predicted"/>
<organism evidence="1 2">
    <name type="scientific">Hygrophoropsis aurantiaca</name>
    <dbReference type="NCBI Taxonomy" id="72124"/>
    <lineage>
        <taxon>Eukaryota</taxon>
        <taxon>Fungi</taxon>
        <taxon>Dikarya</taxon>
        <taxon>Basidiomycota</taxon>
        <taxon>Agaricomycotina</taxon>
        <taxon>Agaricomycetes</taxon>
        <taxon>Agaricomycetidae</taxon>
        <taxon>Boletales</taxon>
        <taxon>Coniophorineae</taxon>
        <taxon>Hygrophoropsidaceae</taxon>
        <taxon>Hygrophoropsis</taxon>
    </lineage>
</organism>
<dbReference type="Proteomes" id="UP000790377">
    <property type="component" value="Unassembled WGS sequence"/>
</dbReference>
<sequence>MTMHDRLYKPFDPFDNTETPSFRRAIDRTLTIRREPMDMGTSGHAVANTMANSSSAEVLAVPHNTQPYQKEAHMSSFMATDEEDTLLDDHDQIINPPPSPNRCLQTLSPMEHIEEFAAQLESIHNNT</sequence>
<keyword evidence="2" id="KW-1185">Reference proteome</keyword>
<evidence type="ECO:0000313" key="2">
    <source>
        <dbReference type="Proteomes" id="UP000790377"/>
    </source>
</evidence>